<dbReference type="OrthoDB" id="9798760at2"/>
<organism evidence="2 3">
    <name type="scientific">Enterovibrio norvegicus DSM 15893</name>
    <dbReference type="NCBI Taxonomy" id="1121869"/>
    <lineage>
        <taxon>Bacteria</taxon>
        <taxon>Pseudomonadati</taxon>
        <taxon>Pseudomonadota</taxon>
        <taxon>Gammaproteobacteria</taxon>
        <taxon>Vibrionales</taxon>
        <taxon>Vibrionaceae</taxon>
        <taxon>Enterovibrio</taxon>
    </lineage>
</organism>
<dbReference type="PANTHER" id="PTHR30411:SF1">
    <property type="entry name" value="CYTOPLASMIC PROTEIN"/>
    <property type="match status" value="1"/>
</dbReference>
<dbReference type="STRING" id="1121869.SAMN03084138_03780"/>
<reference evidence="2 3" key="1">
    <citation type="submission" date="2016-10" db="EMBL/GenBank/DDBJ databases">
        <authorList>
            <person name="de Groot N.N."/>
        </authorList>
    </citation>
    <scope>NUCLEOTIDE SEQUENCE [LARGE SCALE GENOMIC DNA]</scope>
    <source>
        <strain evidence="2 3">DSM 15893</strain>
    </source>
</reference>
<sequence>MTDFDTPILSVLRYHEIAHRILPHETEATTIADAAQQRGVDPRQMVKSMLMKDMGGNIVLACVPGTSSVDPNKVRDVMGLRRMTCVESKHVISMTGYAPGMVTPVAVNQMYPIIFDAALSECELINISSGSPMAGVEMAYQDLVELCTPIVADIRREDAS</sequence>
<dbReference type="PANTHER" id="PTHR30411">
    <property type="entry name" value="CYTOPLASMIC PROTEIN"/>
    <property type="match status" value="1"/>
</dbReference>
<dbReference type="InterPro" id="IPR007214">
    <property type="entry name" value="YbaK/aa-tRNA-synth-assoc-dom"/>
</dbReference>
<dbReference type="AlphaFoldDB" id="A0A1I5UZ32"/>
<name>A0A1I5UZ32_9GAMM</name>
<dbReference type="GO" id="GO:0002161">
    <property type="term" value="F:aminoacyl-tRNA deacylase activity"/>
    <property type="evidence" value="ECO:0007669"/>
    <property type="project" value="InterPro"/>
</dbReference>
<dbReference type="EMBL" id="FOWR01000034">
    <property type="protein sequence ID" value="SFQ00307.1"/>
    <property type="molecule type" value="Genomic_DNA"/>
</dbReference>
<evidence type="ECO:0000259" key="1">
    <source>
        <dbReference type="Pfam" id="PF04073"/>
    </source>
</evidence>
<dbReference type="Proteomes" id="UP000182692">
    <property type="component" value="Unassembled WGS sequence"/>
</dbReference>
<feature type="domain" description="YbaK/aminoacyl-tRNA synthetase-associated" evidence="1">
    <location>
        <begin position="27"/>
        <end position="146"/>
    </location>
</feature>
<dbReference type="RefSeq" id="WP_017011791.1">
    <property type="nucleotide sequence ID" value="NZ_FOWR01000034.1"/>
</dbReference>
<dbReference type="InterPro" id="IPR036754">
    <property type="entry name" value="YbaK/aa-tRNA-synt-asso_dom_sf"/>
</dbReference>
<evidence type="ECO:0000313" key="3">
    <source>
        <dbReference type="Proteomes" id="UP000182692"/>
    </source>
</evidence>
<evidence type="ECO:0000313" key="2">
    <source>
        <dbReference type="EMBL" id="SFQ00307.1"/>
    </source>
</evidence>
<dbReference type="Gene3D" id="3.90.960.10">
    <property type="entry name" value="YbaK/aminoacyl-tRNA synthetase-associated domain"/>
    <property type="match status" value="1"/>
</dbReference>
<dbReference type="Pfam" id="PF04073">
    <property type="entry name" value="tRNA_edit"/>
    <property type="match status" value="1"/>
</dbReference>
<dbReference type="GeneID" id="35873979"/>
<protein>
    <submittedName>
        <fullName evidence="2">Cys-tRNA(Pro) deacylase</fullName>
    </submittedName>
</protein>
<dbReference type="SUPFAM" id="SSF55826">
    <property type="entry name" value="YbaK/ProRS associated domain"/>
    <property type="match status" value="1"/>
</dbReference>
<gene>
    <name evidence="2" type="ORF">SAMN03084138_03780</name>
</gene>
<dbReference type="CDD" id="cd04332">
    <property type="entry name" value="YbaK_like"/>
    <property type="match status" value="1"/>
</dbReference>
<proteinExistence type="predicted"/>
<accession>A0A1I5UZ32</accession>